<dbReference type="Proteomes" id="UP000299102">
    <property type="component" value="Unassembled WGS sequence"/>
</dbReference>
<evidence type="ECO:0000313" key="2">
    <source>
        <dbReference type="Proteomes" id="UP000299102"/>
    </source>
</evidence>
<reference evidence="1 2" key="1">
    <citation type="journal article" date="2019" name="Commun. Biol.">
        <title>The bagworm genome reveals a unique fibroin gene that provides high tensile strength.</title>
        <authorList>
            <person name="Kono N."/>
            <person name="Nakamura H."/>
            <person name="Ohtoshi R."/>
            <person name="Tomita M."/>
            <person name="Numata K."/>
            <person name="Arakawa K."/>
        </authorList>
    </citation>
    <scope>NUCLEOTIDE SEQUENCE [LARGE SCALE GENOMIC DNA]</scope>
</reference>
<accession>A0A4C1WYI5</accession>
<name>A0A4C1WYI5_EUMVA</name>
<protein>
    <submittedName>
        <fullName evidence="1">Uncharacterized protein</fullName>
    </submittedName>
</protein>
<evidence type="ECO:0000313" key="1">
    <source>
        <dbReference type="EMBL" id="GBP56528.1"/>
    </source>
</evidence>
<organism evidence="1 2">
    <name type="scientific">Eumeta variegata</name>
    <name type="common">Bagworm moth</name>
    <name type="synonym">Eumeta japonica</name>
    <dbReference type="NCBI Taxonomy" id="151549"/>
    <lineage>
        <taxon>Eukaryota</taxon>
        <taxon>Metazoa</taxon>
        <taxon>Ecdysozoa</taxon>
        <taxon>Arthropoda</taxon>
        <taxon>Hexapoda</taxon>
        <taxon>Insecta</taxon>
        <taxon>Pterygota</taxon>
        <taxon>Neoptera</taxon>
        <taxon>Endopterygota</taxon>
        <taxon>Lepidoptera</taxon>
        <taxon>Glossata</taxon>
        <taxon>Ditrysia</taxon>
        <taxon>Tineoidea</taxon>
        <taxon>Psychidae</taxon>
        <taxon>Oiketicinae</taxon>
        <taxon>Eumeta</taxon>
    </lineage>
</organism>
<dbReference type="AlphaFoldDB" id="A0A4C1WYI5"/>
<sequence>MPDRISIRKADRYINFWWDDEKTATRRRTDLSPKFRRKSRVSNYLPNRGGGGRGRGCLLLPKKILCANFWTKIGINDETRFVPDSIKFENNIKIGIEFETGLRLELMTRPGLYQKALSLKTISKSGLNSKQD</sequence>
<proteinExistence type="predicted"/>
<dbReference type="EMBL" id="BGZK01000695">
    <property type="protein sequence ID" value="GBP56528.1"/>
    <property type="molecule type" value="Genomic_DNA"/>
</dbReference>
<comment type="caution">
    <text evidence="1">The sequence shown here is derived from an EMBL/GenBank/DDBJ whole genome shotgun (WGS) entry which is preliminary data.</text>
</comment>
<keyword evidence="2" id="KW-1185">Reference proteome</keyword>
<gene>
    <name evidence="1" type="ORF">EVAR_53599_1</name>
</gene>